<dbReference type="EMBL" id="LAFY01000298">
    <property type="protein sequence ID" value="KJY01000.1"/>
    <property type="molecule type" value="Genomic_DNA"/>
</dbReference>
<feature type="compositionally biased region" description="Polar residues" evidence="1">
    <location>
        <begin position="1"/>
        <end position="12"/>
    </location>
</feature>
<sequence>MSTKASEQTTASLLREAAENLSAMSATQQPTTSTRSSGPSRQSEPPSTMCTTFLYSIQYTPVNPNLSPLELQEREGSLELANKAELAHDYSSSILESAPAPIDLRNVNYNVEVFRNSDAASL</sequence>
<evidence type="ECO:0000256" key="1">
    <source>
        <dbReference type="SAM" id="MobiDB-lite"/>
    </source>
</evidence>
<feature type="compositionally biased region" description="Low complexity" evidence="1">
    <location>
        <begin position="25"/>
        <end position="43"/>
    </location>
</feature>
<proteinExistence type="predicted"/>
<gene>
    <name evidence="2" type="ORF">TI39_contig306g00012</name>
</gene>
<evidence type="ECO:0000313" key="3">
    <source>
        <dbReference type="Proteomes" id="UP000033647"/>
    </source>
</evidence>
<name>A0A0F4GUA1_9PEZI</name>
<reference evidence="2 3" key="1">
    <citation type="submission" date="2015-03" db="EMBL/GenBank/DDBJ databases">
        <title>RNA-seq based gene annotation and comparative genomics of four Zymoseptoria species reveal species-specific pathogenicity related genes and transposable element activity.</title>
        <authorList>
            <person name="Grandaubert J."/>
            <person name="Bhattacharyya A."/>
            <person name="Stukenbrock E.H."/>
        </authorList>
    </citation>
    <scope>NUCLEOTIDE SEQUENCE [LARGE SCALE GENOMIC DNA]</scope>
    <source>
        <strain evidence="2 3">Zb18110</strain>
    </source>
</reference>
<dbReference type="Proteomes" id="UP000033647">
    <property type="component" value="Unassembled WGS sequence"/>
</dbReference>
<dbReference type="AlphaFoldDB" id="A0A0F4GUA1"/>
<comment type="caution">
    <text evidence="2">The sequence shown here is derived from an EMBL/GenBank/DDBJ whole genome shotgun (WGS) entry which is preliminary data.</text>
</comment>
<evidence type="ECO:0000313" key="2">
    <source>
        <dbReference type="EMBL" id="KJY01000.1"/>
    </source>
</evidence>
<organism evidence="2 3">
    <name type="scientific">Zymoseptoria brevis</name>
    <dbReference type="NCBI Taxonomy" id="1047168"/>
    <lineage>
        <taxon>Eukaryota</taxon>
        <taxon>Fungi</taxon>
        <taxon>Dikarya</taxon>
        <taxon>Ascomycota</taxon>
        <taxon>Pezizomycotina</taxon>
        <taxon>Dothideomycetes</taxon>
        <taxon>Dothideomycetidae</taxon>
        <taxon>Mycosphaerellales</taxon>
        <taxon>Mycosphaerellaceae</taxon>
        <taxon>Zymoseptoria</taxon>
    </lineage>
</organism>
<feature type="region of interest" description="Disordered" evidence="1">
    <location>
        <begin position="1"/>
        <end position="48"/>
    </location>
</feature>
<keyword evidence="3" id="KW-1185">Reference proteome</keyword>
<protein>
    <submittedName>
        <fullName evidence="2">Uncharacterized protein</fullName>
    </submittedName>
</protein>
<accession>A0A0F4GUA1</accession>